<dbReference type="InterPro" id="IPR017452">
    <property type="entry name" value="GPCR_Rhodpsn_7TM"/>
</dbReference>
<accession>A0ABD0LK59</accession>
<keyword evidence="3 8" id="KW-1133">Transmembrane helix</keyword>
<dbReference type="PROSITE" id="PS50262">
    <property type="entry name" value="G_PROTEIN_RECEP_F1_2"/>
    <property type="match status" value="1"/>
</dbReference>
<gene>
    <name evidence="10" type="ORF">BaRGS_00008749</name>
</gene>
<feature type="transmembrane region" description="Helical" evidence="8">
    <location>
        <begin position="86"/>
        <end position="108"/>
    </location>
</feature>
<evidence type="ECO:0000256" key="2">
    <source>
        <dbReference type="ARBA" id="ARBA00022692"/>
    </source>
</evidence>
<feature type="transmembrane region" description="Helical" evidence="8">
    <location>
        <begin position="323"/>
        <end position="345"/>
    </location>
</feature>
<sequence length="386" mass="43444">MPFVHFLGSLMESTHDTTVTVLLQETSETSEEFERAQSLVLSHDQRAFADRIQKSLRFVLVALSVPLTLCNIAVFAHKDMRSATGIYVIGLSVGQLFYIVSNTIYAVWTLAVENPLEQVLYCWYVPYVSIYGGVLVAKRASYVIMCVASVERLYAVLRPLHVKEFLLSKRPGLCLLLIYGTTAAWHAYYLAKSKMILVEYRSTGTTVCRYVSTQLYLDTKQISDAVGRAATIVLTYISLSLQLVVNVLTVWALRRHNAANKHVQSSANEEAKRRQERQLTVTLLGASVSYVMLSLPAALVNLIPSVAPEVFSRAEYPNLYRVIGDFCFNLTVLGCGVDFFCYMALSSKYRKTVRRYFDCMKDRSADQAREIQTKEEGTSAIQSRSH</sequence>
<keyword evidence="7" id="KW-0807">Transducer</keyword>
<evidence type="ECO:0000259" key="9">
    <source>
        <dbReference type="PROSITE" id="PS50262"/>
    </source>
</evidence>
<keyword evidence="11" id="KW-1185">Reference proteome</keyword>
<organism evidence="10 11">
    <name type="scientific">Batillaria attramentaria</name>
    <dbReference type="NCBI Taxonomy" id="370345"/>
    <lineage>
        <taxon>Eukaryota</taxon>
        <taxon>Metazoa</taxon>
        <taxon>Spiralia</taxon>
        <taxon>Lophotrochozoa</taxon>
        <taxon>Mollusca</taxon>
        <taxon>Gastropoda</taxon>
        <taxon>Caenogastropoda</taxon>
        <taxon>Sorbeoconcha</taxon>
        <taxon>Cerithioidea</taxon>
        <taxon>Batillariidae</taxon>
        <taxon>Batillaria</taxon>
    </lineage>
</organism>
<evidence type="ECO:0000256" key="8">
    <source>
        <dbReference type="SAM" id="Phobius"/>
    </source>
</evidence>
<dbReference type="PANTHER" id="PTHR24243">
    <property type="entry name" value="G-PROTEIN COUPLED RECEPTOR"/>
    <property type="match status" value="1"/>
</dbReference>
<evidence type="ECO:0000256" key="5">
    <source>
        <dbReference type="ARBA" id="ARBA00023136"/>
    </source>
</evidence>
<dbReference type="PANTHER" id="PTHR24243:SF233">
    <property type="entry name" value="THYROTROPIN-RELEASING HORMONE RECEPTOR"/>
    <property type="match status" value="1"/>
</dbReference>
<dbReference type="GO" id="GO:0004930">
    <property type="term" value="F:G protein-coupled receptor activity"/>
    <property type="evidence" value="ECO:0007669"/>
    <property type="project" value="UniProtKB-KW"/>
</dbReference>
<name>A0ABD0LK59_9CAEN</name>
<dbReference type="SUPFAM" id="SSF81321">
    <property type="entry name" value="Family A G protein-coupled receptor-like"/>
    <property type="match status" value="1"/>
</dbReference>
<dbReference type="EMBL" id="JACVVK020000040">
    <property type="protein sequence ID" value="KAK7499901.1"/>
    <property type="molecule type" value="Genomic_DNA"/>
</dbReference>
<dbReference type="GO" id="GO:0016020">
    <property type="term" value="C:membrane"/>
    <property type="evidence" value="ECO:0007669"/>
    <property type="project" value="UniProtKB-SubCell"/>
</dbReference>
<evidence type="ECO:0000256" key="7">
    <source>
        <dbReference type="ARBA" id="ARBA00023224"/>
    </source>
</evidence>
<keyword evidence="5 8" id="KW-0472">Membrane</keyword>
<evidence type="ECO:0000256" key="4">
    <source>
        <dbReference type="ARBA" id="ARBA00023040"/>
    </source>
</evidence>
<feature type="transmembrane region" description="Helical" evidence="8">
    <location>
        <begin position="56"/>
        <end position="74"/>
    </location>
</feature>
<feature type="transmembrane region" description="Helical" evidence="8">
    <location>
        <begin position="281"/>
        <end position="303"/>
    </location>
</feature>
<dbReference type="AlphaFoldDB" id="A0ABD0LK59"/>
<dbReference type="Gene3D" id="1.20.1070.10">
    <property type="entry name" value="Rhodopsin 7-helix transmembrane proteins"/>
    <property type="match status" value="1"/>
</dbReference>
<evidence type="ECO:0000256" key="1">
    <source>
        <dbReference type="ARBA" id="ARBA00004141"/>
    </source>
</evidence>
<protein>
    <recommendedName>
        <fullName evidence="9">G-protein coupled receptors family 1 profile domain-containing protein</fullName>
    </recommendedName>
</protein>
<evidence type="ECO:0000256" key="3">
    <source>
        <dbReference type="ARBA" id="ARBA00022989"/>
    </source>
</evidence>
<comment type="caution">
    <text evidence="10">The sequence shown here is derived from an EMBL/GenBank/DDBJ whole genome shotgun (WGS) entry which is preliminary data.</text>
</comment>
<evidence type="ECO:0000313" key="10">
    <source>
        <dbReference type="EMBL" id="KAK7499901.1"/>
    </source>
</evidence>
<keyword evidence="2 8" id="KW-0812">Transmembrane</keyword>
<feature type="domain" description="G-protein coupled receptors family 1 profile" evidence="9">
    <location>
        <begin position="66"/>
        <end position="342"/>
    </location>
</feature>
<comment type="subcellular location">
    <subcellularLocation>
        <location evidence="1">Membrane</location>
        <topology evidence="1">Multi-pass membrane protein</topology>
    </subcellularLocation>
</comment>
<dbReference type="InterPro" id="IPR000276">
    <property type="entry name" value="GPCR_Rhodpsn"/>
</dbReference>
<evidence type="ECO:0000256" key="6">
    <source>
        <dbReference type="ARBA" id="ARBA00023170"/>
    </source>
</evidence>
<feature type="transmembrane region" description="Helical" evidence="8">
    <location>
        <begin position="233"/>
        <end position="253"/>
    </location>
</feature>
<keyword evidence="4" id="KW-0297">G-protein coupled receptor</keyword>
<evidence type="ECO:0000313" key="11">
    <source>
        <dbReference type="Proteomes" id="UP001519460"/>
    </source>
</evidence>
<feature type="transmembrane region" description="Helical" evidence="8">
    <location>
        <begin position="171"/>
        <end position="191"/>
    </location>
</feature>
<dbReference type="Pfam" id="PF00001">
    <property type="entry name" value="7tm_1"/>
    <property type="match status" value="1"/>
</dbReference>
<proteinExistence type="predicted"/>
<reference evidence="10 11" key="1">
    <citation type="journal article" date="2023" name="Sci. Data">
        <title>Genome assembly of the Korean intertidal mud-creeper Batillaria attramentaria.</title>
        <authorList>
            <person name="Patra A.K."/>
            <person name="Ho P.T."/>
            <person name="Jun S."/>
            <person name="Lee S.J."/>
            <person name="Kim Y."/>
            <person name="Won Y.J."/>
        </authorList>
    </citation>
    <scope>NUCLEOTIDE SEQUENCE [LARGE SCALE GENOMIC DNA]</scope>
    <source>
        <strain evidence="10">Wonlab-2016</strain>
    </source>
</reference>
<dbReference type="Proteomes" id="UP001519460">
    <property type="component" value="Unassembled WGS sequence"/>
</dbReference>
<keyword evidence="6" id="KW-0675">Receptor</keyword>